<protein>
    <recommendedName>
        <fullName evidence="1">Peptidase S26 domain-containing protein</fullName>
    </recommendedName>
</protein>
<comment type="caution">
    <text evidence="2">The sequence shown here is derived from an EMBL/GenBank/DDBJ whole genome shotgun (WGS) entry which is preliminary data.</text>
</comment>
<dbReference type="Pfam" id="PF10502">
    <property type="entry name" value="Peptidase_S26"/>
    <property type="match status" value="1"/>
</dbReference>
<dbReference type="Gene3D" id="2.10.109.10">
    <property type="entry name" value="Umud Fragment, subunit A"/>
    <property type="match status" value="1"/>
</dbReference>
<reference evidence="2 3" key="1">
    <citation type="journal article" date="2018" name="Nat. Biotechnol.">
        <title>A standardized bacterial taxonomy based on genome phylogeny substantially revises the tree of life.</title>
        <authorList>
            <person name="Parks D.H."/>
            <person name="Chuvochina M."/>
            <person name="Waite D.W."/>
            <person name="Rinke C."/>
            <person name="Skarshewski A."/>
            <person name="Chaumeil P.A."/>
            <person name="Hugenholtz P."/>
        </authorList>
    </citation>
    <scope>NUCLEOTIDE SEQUENCE [LARGE SCALE GENOMIC DNA]</scope>
    <source>
        <strain evidence="2">UBA8733</strain>
    </source>
</reference>
<evidence type="ECO:0000259" key="1">
    <source>
        <dbReference type="Pfam" id="PF10502"/>
    </source>
</evidence>
<dbReference type="InterPro" id="IPR019533">
    <property type="entry name" value="Peptidase_S26"/>
</dbReference>
<sequence length="192" mass="21174">MKARMCLIWLVAGLVLLGSASPTHPVRIIWNRTDSVPRGLYTVRTLPPEAIPEIGDMVAFSPALQDRAWLESRGYIGKNWPLLKYVVALPDDTVCRQGATIRINHLPVARALEQDDEGRPLPTWQGCYKLAKGDVFLLSPHPRSLDGRYMGIQRSSRILGNASCLLAWGKSGSPSISAVRRPHTTSPPQSDV</sequence>
<proteinExistence type="predicted"/>
<dbReference type="GO" id="GO:0006465">
    <property type="term" value="P:signal peptide processing"/>
    <property type="evidence" value="ECO:0007669"/>
    <property type="project" value="InterPro"/>
</dbReference>
<gene>
    <name evidence="2" type="ORF">DCG58_05570</name>
</gene>
<accession>A0A3B9GVX7</accession>
<feature type="domain" description="Peptidase S26" evidence="1">
    <location>
        <begin position="7"/>
        <end position="164"/>
    </location>
</feature>
<dbReference type="EMBL" id="DMAN01000120">
    <property type="protein sequence ID" value="HAE26609.1"/>
    <property type="molecule type" value="Genomic_DNA"/>
</dbReference>
<evidence type="ECO:0000313" key="3">
    <source>
        <dbReference type="Proteomes" id="UP000259610"/>
    </source>
</evidence>
<dbReference type="GO" id="GO:0004252">
    <property type="term" value="F:serine-type endopeptidase activity"/>
    <property type="evidence" value="ECO:0007669"/>
    <property type="project" value="InterPro"/>
</dbReference>
<evidence type="ECO:0000313" key="2">
    <source>
        <dbReference type="EMBL" id="HAE26609.1"/>
    </source>
</evidence>
<dbReference type="RefSeq" id="WP_425402946.1">
    <property type="nucleotide sequence ID" value="NZ_CALCOC010000254.1"/>
</dbReference>
<dbReference type="SUPFAM" id="SSF51306">
    <property type="entry name" value="LexA/Signal peptidase"/>
    <property type="match status" value="1"/>
</dbReference>
<dbReference type="AlphaFoldDB" id="A0A3B9GVX7"/>
<dbReference type="InterPro" id="IPR036286">
    <property type="entry name" value="LexA/Signal_pep-like_sf"/>
</dbReference>
<name>A0A3B9GVX7_9PROT</name>
<dbReference type="Proteomes" id="UP000259610">
    <property type="component" value="Unassembled WGS sequence"/>
</dbReference>
<organism evidence="2 3">
    <name type="scientific">Hyphomonas adhaerens</name>
    <dbReference type="NCBI Taxonomy" id="81029"/>
    <lineage>
        <taxon>Bacteria</taxon>
        <taxon>Pseudomonadati</taxon>
        <taxon>Pseudomonadota</taxon>
        <taxon>Alphaproteobacteria</taxon>
        <taxon>Hyphomonadales</taxon>
        <taxon>Hyphomonadaceae</taxon>
        <taxon>Hyphomonas</taxon>
    </lineage>
</organism>